<sequence>MSDATHTAFHGSLHLATAPLPELLGQLEARRPTLDLTVPLLVFDDRTGRTLSFDWREGEDVPTLLGRILPPPQAPQKPVGRGRPRLGVVAREVTLLPRHWEWLEAQPNGASAALRRLIDEARRREPEREQVLASQTAADRFMVVLAGDLHGYQEAARALYARDPEAFDAATATWPPDVRAHARSLAHPALGAVSEVNGTLPFQSLAHPTPPSGEDW</sequence>
<organism evidence="1 2">
    <name type="scientific">Deinococcus hopiensis KR-140</name>
    <dbReference type="NCBI Taxonomy" id="695939"/>
    <lineage>
        <taxon>Bacteria</taxon>
        <taxon>Thermotogati</taxon>
        <taxon>Deinococcota</taxon>
        <taxon>Deinococci</taxon>
        <taxon>Deinococcales</taxon>
        <taxon>Deinococcaceae</taxon>
        <taxon>Deinococcus</taxon>
    </lineage>
</organism>
<dbReference type="InterPro" id="IPR018715">
    <property type="entry name" value="DUF2239"/>
</dbReference>
<dbReference type="Pfam" id="PF09998">
    <property type="entry name" value="DUF2239"/>
    <property type="match status" value="1"/>
</dbReference>
<protein>
    <recommendedName>
        <fullName evidence="3">DUF2239 family protein</fullName>
    </recommendedName>
</protein>
<name>A0A1W1UDL3_9DEIO</name>
<keyword evidence="2" id="KW-1185">Reference proteome</keyword>
<evidence type="ECO:0000313" key="2">
    <source>
        <dbReference type="Proteomes" id="UP000192582"/>
    </source>
</evidence>
<dbReference type="Proteomes" id="UP000192582">
    <property type="component" value="Unassembled WGS sequence"/>
</dbReference>
<reference evidence="1 2" key="1">
    <citation type="submission" date="2017-04" db="EMBL/GenBank/DDBJ databases">
        <authorList>
            <person name="Afonso C.L."/>
            <person name="Miller P.J."/>
            <person name="Scott M.A."/>
            <person name="Spackman E."/>
            <person name="Goraichik I."/>
            <person name="Dimitrov K.M."/>
            <person name="Suarez D.L."/>
            <person name="Swayne D.E."/>
        </authorList>
    </citation>
    <scope>NUCLEOTIDE SEQUENCE [LARGE SCALE GENOMIC DNA]</scope>
    <source>
        <strain evidence="1 2">KR-140</strain>
    </source>
</reference>
<accession>A0A1W1UDL3</accession>
<evidence type="ECO:0008006" key="3">
    <source>
        <dbReference type="Google" id="ProtNLM"/>
    </source>
</evidence>
<evidence type="ECO:0000313" key="1">
    <source>
        <dbReference type="EMBL" id="SMB78911.1"/>
    </source>
</evidence>
<dbReference type="EMBL" id="FWWU01000003">
    <property type="protein sequence ID" value="SMB78911.1"/>
    <property type="molecule type" value="Genomic_DNA"/>
</dbReference>
<gene>
    <name evidence="1" type="ORF">SAMN00790413_05688</name>
</gene>
<dbReference type="OrthoDB" id="282960at2"/>
<dbReference type="STRING" id="695939.SAMN00790413_05688"/>
<dbReference type="AlphaFoldDB" id="A0A1W1UDL3"/>
<proteinExistence type="predicted"/>
<dbReference type="RefSeq" id="WP_084045345.1">
    <property type="nucleotide sequence ID" value="NZ_FWWU01000003.1"/>
</dbReference>